<dbReference type="SMART" id="SM00320">
    <property type="entry name" value="WD40"/>
    <property type="match status" value="4"/>
</dbReference>
<dbReference type="eggNOG" id="ENOG502QPZU">
    <property type="taxonomic scope" value="Eukaryota"/>
</dbReference>
<dbReference type="HOGENOM" id="CLU_238288_0_0_1"/>
<protein>
    <submittedName>
        <fullName evidence="2">Uncharacterized protein</fullName>
    </submittedName>
</protein>
<dbReference type="FunFam" id="2.130.10.10:FF:002158">
    <property type="entry name" value="Flagellar_Member_5"/>
    <property type="match status" value="1"/>
</dbReference>
<dbReference type="GO" id="GO:0005929">
    <property type="term" value="C:cilium"/>
    <property type="evidence" value="ECO:0000266"/>
    <property type="project" value="GeneDB"/>
</dbReference>
<dbReference type="InParanoid" id="E9AF64"/>
<dbReference type="GO" id="GO:0000124">
    <property type="term" value="C:SAGA complex"/>
    <property type="evidence" value="ECO:0000318"/>
    <property type="project" value="GO_Central"/>
</dbReference>
<dbReference type="VEuPathDB" id="TriTrypDB:LMJFC_350032000"/>
<dbReference type="PANTHER" id="PTHR19879">
    <property type="entry name" value="TRANSCRIPTION INITIATION FACTOR TFIID"/>
    <property type="match status" value="1"/>
</dbReference>
<name>E9AF64_LEIMA</name>
<reference evidence="2 3" key="2">
    <citation type="journal article" date="2011" name="Genome Res.">
        <title>Chromosome and gene copy number variation allow major structural change between species and strains of Leishmania.</title>
        <authorList>
            <person name="Rogers M.B."/>
            <person name="Hilley J.D."/>
            <person name="Dickens N.J."/>
            <person name="Wilkes J."/>
            <person name="Bates P.A."/>
            <person name="Depledge D.P."/>
            <person name="Harris D."/>
            <person name="Her Y."/>
            <person name="Herzyk P."/>
            <person name="Imamura H."/>
            <person name="Otto T.D."/>
            <person name="Sanders M."/>
            <person name="Seeger K."/>
            <person name="Dujardin J.C."/>
            <person name="Berriman M."/>
            <person name="Smith D.F."/>
            <person name="Hertz-Fowler C."/>
            <person name="Mottram J.C."/>
        </authorList>
    </citation>
    <scope>NUCLEOTIDE SEQUENCE [LARGE SCALE GENOMIC DNA]</scope>
    <source>
        <strain evidence="3">MHOM/IL/81/Friedlin</strain>
    </source>
</reference>
<dbReference type="InterPro" id="IPR001680">
    <property type="entry name" value="WD40_rpt"/>
</dbReference>
<feature type="region of interest" description="Disordered" evidence="1">
    <location>
        <begin position="793"/>
        <end position="832"/>
    </location>
</feature>
<dbReference type="GO" id="GO:0006367">
    <property type="term" value="P:transcription initiation at RNA polymerase II promoter"/>
    <property type="evidence" value="ECO:0000318"/>
    <property type="project" value="GO_Central"/>
</dbReference>
<dbReference type="GO" id="GO:0005930">
    <property type="term" value="C:axoneme"/>
    <property type="evidence" value="ECO:0000266"/>
    <property type="project" value="GeneDB"/>
</dbReference>
<dbReference type="RefSeq" id="XP_003722634.1">
    <property type="nucleotide sequence ID" value="XM_003722586.1"/>
</dbReference>
<gene>
    <name evidence="2" type="ORF">LMJF_35_2400</name>
</gene>
<dbReference type="SUPFAM" id="SSF50998">
    <property type="entry name" value="Quinoprotein alcohol dehydrogenase-like"/>
    <property type="match status" value="1"/>
</dbReference>
<evidence type="ECO:0000313" key="3">
    <source>
        <dbReference type="Proteomes" id="UP000000542"/>
    </source>
</evidence>
<dbReference type="Pfam" id="PF00400">
    <property type="entry name" value="WD40"/>
    <property type="match status" value="1"/>
</dbReference>
<dbReference type="InterPro" id="IPR011047">
    <property type="entry name" value="Quinoprotein_ADH-like_sf"/>
</dbReference>
<dbReference type="InterPro" id="IPR015943">
    <property type="entry name" value="WD40/YVTN_repeat-like_dom_sf"/>
</dbReference>
<dbReference type="GO" id="GO:0031514">
    <property type="term" value="C:motile cilium"/>
    <property type="evidence" value="ECO:0000266"/>
    <property type="project" value="GeneDB"/>
</dbReference>
<dbReference type="Gene3D" id="2.130.10.10">
    <property type="entry name" value="YVTN repeat-like/Quinoprotein amine dehydrogenase"/>
    <property type="match status" value="1"/>
</dbReference>
<dbReference type="GO" id="GO:0005669">
    <property type="term" value="C:transcription factor TFIID complex"/>
    <property type="evidence" value="ECO:0000318"/>
    <property type="project" value="GO_Central"/>
</dbReference>
<dbReference type="VEuPathDB" id="TriTrypDB:LMJLV39_350030800"/>
<organism evidence="2 3">
    <name type="scientific">Leishmania major</name>
    <dbReference type="NCBI Taxonomy" id="5664"/>
    <lineage>
        <taxon>Eukaryota</taxon>
        <taxon>Discoba</taxon>
        <taxon>Euglenozoa</taxon>
        <taxon>Kinetoplastea</taxon>
        <taxon>Metakinetoplastina</taxon>
        <taxon>Trypanosomatida</taxon>
        <taxon>Trypanosomatidae</taxon>
        <taxon>Leishmaniinae</taxon>
        <taxon>Leishmania</taxon>
    </lineage>
</organism>
<dbReference type="EMBL" id="FR796431">
    <property type="protein sequence ID" value="CBZ12868.1"/>
    <property type="molecule type" value="Genomic_DNA"/>
</dbReference>
<dbReference type="OMA" id="VLYEAHE"/>
<reference evidence="2 3" key="1">
    <citation type="journal article" date="2005" name="Science">
        <title>The genome of the kinetoplastid parasite, Leishmania major.</title>
        <authorList>
            <person name="Ivens A.C."/>
            <person name="Peacock C.S."/>
            <person name="Worthey E.A."/>
            <person name="Murphy L."/>
            <person name="Aggarwal G."/>
            <person name="Berriman M."/>
            <person name="Sisk E."/>
            <person name="Rajandream M.A."/>
            <person name="Adlem E."/>
            <person name="Aert R."/>
            <person name="Anupama A."/>
            <person name="Apostolou Z."/>
            <person name="Attipoe P."/>
            <person name="Bason N."/>
            <person name="Bauser C."/>
            <person name="Beck A."/>
            <person name="Beverley S.M."/>
            <person name="Bianchettin G."/>
            <person name="Borzym K."/>
            <person name="Bothe G."/>
            <person name="Bruschi C.V."/>
            <person name="Collins M."/>
            <person name="Cadag E."/>
            <person name="Ciarloni L."/>
            <person name="Clayton C."/>
            <person name="Coulson R.M."/>
            <person name="Cronin A."/>
            <person name="Cruz A.K."/>
            <person name="Davies R.M."/>
            <person name="De Gaudenzi J."/>
            <person name="Dobson D.E."/>
            <person name="Duesterhoeft A."/>
            <person name="Fazelina G."/>
            <person name="Fosker N."/>
            <person name="Frasch A.C."/>
            <person name="Fraser A."/>
            <person name="Fuchs M."/>
            <person name="Gabel C."/>
            <person name="Goble A."/>
            <person name="Goffeau A."/>
            <person name="Harris D."/>
            <person name="Hertz-Fowler C."/>
            <person name="Hilbert H."/>
            <person name="Horn D."/>
            <person name="Huang Y."/>
            <person name="Klages S."/>
            <person name="Knights A."/>
            <person name="Kube M."/>
            <person name="Larke N."/>
            <person name="Litvin L."/>
            <person name="Lord A."/>
            <person name="Louie T."/>
            <person name="Marra M."/>
            <person name="Masuy D."/>
            <person name="Matthews K."/>
            <person name="Michaeli S."/>
            <person name="Mottram J.C."/>
            <person name="Muller-Auer S."/>
            <person name="Munden H."/>
            <person name="Nelson S."/>
            <person name="Norbertczak H."/>
            <person name="Oliver K."/>
            <person name="O'neil S."/>
            <person name="Pentony M."/>
            <person name="Pohl T.M."/>
            <person name="Price C."/>
            <person name="Purnelle B."/>
            <person name="Quail M.A."/>
            <person name="Rabbinowitsch E."/>
            <person name="Reinhardt R."/>
            <person name="Rieger M."/>
            <person name="Rinta J."/>
            <person name="Robben J."/>
            <person name="Robertson L."/>
            <person name="Ruiz J.C."/>
            <person name="Rutter S."/>
            <person name="Saunders D."/>
            <person name="Schafer M."/>
            <person name="Schein J."/>
            <person name="Schwartz D.C."/>
            <person name="Seeger K."/>
            <person name="Seyler A."/>
            <person name="Sharp S."/>
            <person name="Shin H."/>
            <person name="Sivam D."/>
            <person name="Squares R."/>
            <person name="Squares S."/>
            <person name="Tosato V."/>
            <person name="Vogt C."/>
            <person name="Volckaert G."/>
            <person name="Wambutt R."/>
            <person name="Warren T."/>
            <person name="Wedler H."/>
            <person name="Woodward J."/>
            <person name="Zhou S."/>
            <person name="Zimmermann W."/>
            <person name="Smith D.F."/>
            <person name="Blackwell J.M."/>
            <person name="Stuart K.D."/>
            <person name="Barrell B."/>
            <person name="Myler P.J."/>
        </authorList>
    </citation>
    <scope>NUCLEOTIDE SEQUENCE [LARGE SCALE GENOMIC DNA]</scope>
    <source>
        <strain evidence="3">MHOM/IL/81/Friedlin</strain>
    </source>
</reference>
<evidence type="ECO:0000313" key="2">
    <source>
        <dbReference type="EMBL" id="CBZ12868.1"/>
    </source>
</evidence>
<dbReference type="Gene3D" id="3.80.10.10">
    <property type="entry name" value="Ribonuclease Inhibitor"/>
    <property type="match status" value="1"/>
</dbReference>
<dbReference type="VEuPathDB" id="TriTrypDB:LMJSD75_350030300"/>
<dbReference type="VEuPathDB" id="TriTrypDB:LmjF.35.2400"/>
<dbReference type="Proteomes" id="UP000000542">
    <property type="component" value="Chromosome 35"/>
</dbReference>
<proteinExistence type="predicted"/>
<accession>E9AF64</accession>
<sequence length="1793" mass="193143">MHSVPAAAASHVAAVNSAVARGAEASSAADPSTASEFEACCRALSHKVNKAVVEQLPVLENGTVVDLSHNYVGAAGFQAIAVILQHNPNVTEVRAPRNGLTNDAVVLFCRAMRGHQQLSALDLSDNPDVSLAGGLALVNLAQQTPSLRVVKLKGTHVLAAVFDKLTRALEYNASHHGTTSPSVVAALSTAAVVASSSTSPSSAAVAMADEARTLQTLRARVEAALEEGYLIPPASPQTGWRVLDVPILAPPLLFDNEVCLLCNEVFPRLNQEFASHRVILCPVVVGGGAKAVEDNDKASASAVWLRPHRTAGSYNRALHFRPASDITSIVERGRFVTIELIGDLSGDYAQLGASAMLRLQGIPQSAPQRVESHDDEEPEEAAAPLQPVLYEAHEAALRYTRWLIVATRRDTRTLKVPAALAPLLTADPIIAHPDRHRSVVRAVFVGDEGPSPSVAGPAKVAEGCRTGTTSAPGAIPTSLEWDYATEEYQWRRHVDWREHVVATAPVAELVIPQYTATFDCIDAQGGVRLKHLDGFQTAVYARLRTVLEACVAAEASKREAREAAESDAGVTSLSRLLRSIGTQRAWDTTYIQALAASSSGAAKKNLMNRMILYAANPPSRNMLLLHGTDAASLASLMARGAARLQTLQHAYTLAVYTARSALLHEEPTELRSVMTHVVSQLTKDAAVLRYVNAEVDIERLSGFFLQVISGSLASKKVVRPAHASAATTAAARAMCEAGLPGYVAQYTLNTDEEASAGNTASTHAFVVLLDGLEELAMPVQPCGALVHPPRSSGNIAGGGGAEPSSWSTERPAQMPCSAAPSGATSKTQPKPPKTLLDWLLPRALARYVRLIASCVSSSAAFSSFCHLGRDSVDMLGFGAVSANEVEQYLSPASLARVGLVLSEDEYECARSKRDAPIAEYMNYLLDAARSVHEAPGFLTQMQVIQTFPETLQEAAQGVYDRLVHKFGLPVTCNVLGLLMASRWGLLLPELRDLLPSLSMCRLQELLRLLRPALEQQAPVAAAEMMGVGSGNVLLGAVRLTAPSFLEVVQRESLQRVTDELQVENDQRIWHTRLAQYYLSIVYRWLQPGAAADGVPAKVRRVNDASAAEAYVCPETQALHRRAMKEVIYHMTQSGDFWSRMDVTVLSVPFMEQVYELGLGYAYLRDLTAAFNERYQRHLLSEDIGEPSWQQYPLVAENGGAKITAMAADEAQASGTPGSAESSRYALPAVLIRMRDYICFARQYGLLLSLHPTLVAQVALQLPASLLNAVQRDTVTFLCRQLQDNGGLRGSRASLSRVFFSMTSAAAKTEGKQPTHLRPITCAAFLPNRLFVVTASSDRSLAWVNPESGKVAWYARQPTAAVESLTVCRTSAYVAALSEDRTVWVYDGLQGTLVSQCRGSKWFDAPIASLTFSARGRYLWVVTTDARVRCFACESGQLRCTMSLSKLLQVCVDEVSANGEMTQLVGAGATAAEEGMPLASGEWRHRRHYLHLLVDAEDDEVCTTVVATELRQWRLRPWDELLLTAEKDGRPGHNNTTLIACEMTMSCSLAKAPASASDGPVGYKLMKLWEPASVRSPDMCILAAPHTEPEVQLFTVEHTTGTPRLVVRFPLVAPSGGNSGAAPTAQEVSVMCTSPDGRWVAVGLSCGAVSLFSIGAAYHAWQRQQQQHQTDAALVCRPTCVYTSLMPTPGMSAAPLRSLTFHRDGLFLFALGSCLLCWRLPDAASVTLQTDAAEAVRNTADGQYLCSNTPTCLAVLPPPTPCMSGAELPRNIAEVAVGDDTGRVTLLTLWRQLS</sequence>
<evidence type="ECO:0000256" key="1">
    <source>
        <dbReference type="SAM" id="MobiDB-lite"/>
    </source>
</evidence>
<dbReference type="STRING" id="5664.E9AF64"/>
<dbReference type="GeneID" id="12982535"/>
<keyword evidence="3" id="KW-1185">Reference proteome</keyword>
<dbReference type="SUPFAM" id="SSF52047">
    <property type="entry name" value="RNI-like"/>
    <property type="match status" value="1"/>
</dbReference>
<dbReference type="PANTHER" id="PTHR19879:SF1">
    <property type="entry name" value="CANNONBALL-RELATED"/>
    <property type="match status" value="1"/>
</dbReference>
<dbReference type="KEGG" id="lma:LMJF_35_2400"/>
<dbReference type="InterPro" id="IPR032675">
    <property type="entry name" value="LRR_dom_sf"/>
</dbReference>